<feature type="transmembrane region" description="Helical" evidence="7">
    <location>
        <begin position="31"/>
        <end position="57"/>
    </location>
</feature>
<dbReference type="GO" id="GO:0005886">
    <property type="term" value="C:plasma membrane"/>
    <property type="evidence" value="ECO:0007669"/>
    <property type="project" value="UniProtKB-SubCell"/>
</dbReference>
<sequence>MQSLIHRRFHDFRQFSRLLAQRFVQDRCNQIAASLTFTTLLSLVPLIAIALTLFSAFPVFSDFSSSIKQFVLSNLMPETGGKLITRYMEQFAESATRLTAIGVLFLGAAAMLLMHTIEDAFNVIWRVSRPRGLTQRVLIYWAVITLGPLLVGGSLSATSWLVSLSSGYAKQVPLFGVGVLKVVPILLTTLAFYLLFLVVPNRHVSKRHALIGGVVSSVAFETMSRIFAIYISHFPTYKLVYGTFASIPIFLLWVYFSWLTTLVGALITATLPHWRSKVAGPLTPATELYYALRVLRIMDEGLRTGTVQSMPSLSGHLHVSFERLELILDKLVKIGVVRKLAANGWIMIRDAEHIRASELYAKFVYTVPKLYASDEDAAILAWMARMAELSAAQADVTLKELFAEMPRDEEKE</sequence>
<keyword evidence="3" id="KW-0997">Cell inner membrane</keyword>
<dbReference type="PANTHER" id="PTHR30213:SF0">
    <property type="entry name" value="UPF0761 MEMBRANE PROTEIN YIHY"/>
    <property type="match status" value="1"/>
</dbReference>
<feature type="transmembrane region" description="Helical" evidence="7">
    <location>
        <begin position="138"/>
        <end position="162"/>
    </location>
</feature>
<evidence type="ECO:0000313" key="8">
    <source>
        <dbReference type="EMBL" id="BBE51665.1"/>
    </source>
</evidence>
<evidence type="ECO:0000256" key="7">
    <source>
        <dbReference type="HAMAP-Rule" id="MF_00672"/>
    </source>
</evidence>
<accession>A0A2Z6GES1</accession>
<dbReference type="HAMAP" id="MF_00672">
    <property type="entry name" value="UPF0761"/>
    <property type="match status" value="1"/>
</dbReference>
<feature type="transmembrane region" description="Helical" evidence="7">
    <location>
        <begin position="174"/>
        <end position="198"/>
    </location>
</feature>
<dbReference type="STRING" id="1188319.OYT1_01131"/>
<dbReference type="OrthoDB" id="9808671at2"/>
<dbReference type="InterPro" id="IPR017039">
    <property type="entry name" value="Virul_fac_BrkB"/>
</dbReference>
<organism evidence="8 9">
    <name type="scientific">Ferriphaselus amnicola</name>
    <dbReference type="NCBI Taxonomy" id="1188319"/>
    <lineage>
        <taxon>Bacteria</taxon>
        <taxon>Pseudomonadati</taxon>
        <taxon>Pseudomonadota</taxon>
        <taxon>Betaproteobacteria</taxon>
        <taxon>Nitrosomonadales</taxon>
        <taxon>Gallionellaceae</taxon>
        <taxon>Ferriphaselus</taxon>
    </lineage>
</organism>
<keyword evidence="5 7" id="KW-1133">Transmembrane helix</keyword>
<name>A0A2Z6GES1_9PROT</name>
<dbReference type="AlphaFoldDB" id="A0A2Z6GES1"/>
<comment type="subcellular location">
    <subcellularLocation>
        <location evidence="1 7">Cell membrane</location>
        <topology evidence="1 7">Multi-pass membrane protein</topology>
    </subcellularLocation>
</comment>
<keyword evidence="4 7" id="KW-0812">Transmembrane</keyword>
<feature type="transmembrane region" description="Helical" evidence="7">
    <location>
        <begin position="98"/>
        <end position="117"/>
    </location>
</feature>
<keyword evidence="6 7" id="KW-0472">Membrane</keyword>
<gene>
    <name evidence="8" type="ORF">OYT1_ch2140</name>
</gene>
<evidence type="ECO:0000256" key="2">
    <source>
        <dbReference type="ARBA" id="ARBA00022475"/>
    </source>
</evidence>
<dbReference type="PANTHER" id="PTHR30213">
    <property type="entry name" value="INNER MEMBRANE PROTEIN YHJD"/>
    <property type="match status" value="1"/>
</dbReference>
<dbReference type="Proteomes" id="UP000033070">
    <property type="component" value="Chromosome"/>
</dbReference>
<keyword evidence="9" id="KW-1185">Reference proteome</keyword>
<dbReference type="RefSeq" id="WP_062626411.1">
    <property type="nucleotide sequence ID" value="NZ_AP018738.1"/>
</dbReference>
<dbReference type="InterPro" id="IPR023679">
    <property type="entry name" value="UPF0761_bac"/>
</dbReference>
<evidence type="ECO:0000256" key="1">
    <source>
        <dbReference type="ARBA" id="ARBA00004651"/>
    </source>
</evidence>
<evidence type="ECO:0000256" key="6">
    <source>
        <dbReference type="ARBA" id="ARBA00023136"/>
    </source>
</evidence>
<evidence type="ECO:0000256" key="4">
    <source>
        <dbReference type="ARBA" id="ARBA00022692"/>
    </source>
</evidence>
<reference evidence="8 9" key="1">
    <citation type="submission" date="2018-06" db="EMBL/GenBank/DDBJ databases">
        <title>OYT1 Genome Sequencing.</title>
        <authorList>
            <person name="Kato S."/>
            <person name="Itoh T."/>
            <person name="Ohkuma M."/>
        </authorList>
    </citation>
    <scope>NUCLEOTIDE SEQUENCE [LARGE SCALE GENOMIC DNA]</scope>
    <source>
        <strain evidence="8 9">OYT1</strain>
    </source>
</reference>
<evidence type="ECO:0000256" key="5">
    <source>
        <dbReference type="ARBA" id="ARBA00022989"/>
    </source>
</evidence>
<proteinExistence type="inferred from homology"/>
<dbReference type="Pfam" id="PF03631">
    <property type="entry name" value="Virul_fac_BrkB"/>
    <property type="match status" value="1"/>
</dbReference>
<dbReference type="NCBIfam" id="TIGR00765">
    <property type="entry name" value="yihY_not_rbn"/>
    <property type="match status" value="1"/>
</dbReference>
<keyword evidence="2 7" id="KW-1003">Cell membrane</keyword>
<evidence type="ECO:0000256" key="3">
    <source>
        <dbReference type="ARBA" id="ARBA00022519"/>
    </source>
</evidence>
<dbReference type="KEGG" id="fam:OYT1_ch2140"/>
<comment type="similarity">
    <text evidence="7">Belongs to the UPF0761 family.</text>
</comment>
<dbReference type="EMBL" id="AP018738">
    <property type="protein sequence ID" value="BBE51665.1"/>
    <property type="molecule type" value="Genomic_DNA"/>
</dbReference>
<feature type="transmembrane region" description="Helical" evidence="7">
    <location>
        <begin position="210"/>
        <end position="231"/>
    </location>
</feature>
<feature type="transmembrane region" description="Helical" evidence="7">
    <location>
        <begin position="243"/>
        <end position="267"/>
    </location>
</feature>
<protein>
    <recommendedName>
        <fullName evidence="7">UPF0761 membrane protein OYT1_ch2140</fullName>
    </recommendedName>
</protein>
<evidence type="ECO:0000313" key="9">
    <source>
        <dbReference type="Proteomes" id="UP000033070"/>
    </source>
</evidence>